<proteinExistence type="predicted"/>
<feature type="compositionally biased region" description="Basic and acidic residues" evidence="2">
    <location>
        <begin position="471"/>
        <end position="482"/>
    </location>
</feature>
<evidence type="ECO:0000313" key="4">
    <source>
        <dbReference type="Proteomes" id="UP000324585"/>
    </source>
</evidence>
<name>A0A5J4Z7F5_PORPP</name>
<dbReference type="Proteomes" id="UP000324585">
    <property type="component" value="Unassembled WGS sequence"/>
</dbReference>
<comment type="caution">
    <text evidence="3">The sequence shown here is derived from an EMBL/GenBank/DDBJ whole genome shotgun (WGS) entry which is preliminary data.</text>
</comment>
<evidence type="ECO:0000256" key="2">
    <source>
        <dbReference type="SAM" id="MobiDB-lite"/>
    </source>
</evidence>
<dbReference type="EMBL" id="VRMN01000001">
    <property type="protein sequence ID" value="KAA8499148.1"/>
    <property type="molecule type" value="Genomic_DNA"/>
</dbReference>
<feature type="region of interest" description="Disordered" evidence="2">
    <location>
        <begin position="127"/>
        <end position="152"/>
    </location>
</feature>
<feature type="region of interest" description="Disordered" evidence="2">
    <location>
        <begin position="227"/>
        <end position="271"/>
    </location>
</feature>
<organism evidence="3 4">
    <name type="scientific">Porphyridium purpureum</name>
    <name type="common">Red alga</name>
    <name type="synonym">Porphyridium cruentum</name>
    <dbReference type="NCBI Taxonomy" id="35688"/>
    <lineage>
        <taxon>Eukaryota</taxon>
        <taxon>Rhodophyta</taxon>
        <taxon>Bangiophyceae</taxon>
        <taxon>Porphyridiales</taxon>
        <taxon>Porphyridiaceae</taxon>
        <taxon>Porphyridium</taxon>
    </lineage>
</organism>
<protein>
    <submittedName>
        <fullName evidence="3">Uncharacterized protein</fullName>
    </submittedName>
</protein>
<feature type="region of interest" description="Disordered" evidence="2">
    <location>
        <begin position="382"/>
        <end position="410"/>
    </location>
</feature>
<feature type="coiled-coil region" evidence="1">
    <location>
        <begin position="616"/>
        <end position="643"/>
    </location>
</feature>
<feature type="compositionally biased region" description="Basic and acidic residues" evidence="2">
    <location>
        <begin position="298"/>
        <end position="319"/>
    </location>
</feature>
<feature type="compositionally biased region" description="Basic and acidic residues" evidence="2">
    <location>
        <begin position="397"/>
        <end position="410"/>
    </location>
</feature>
<feature type="region of interest" description="Disordered" evidence="2">
    <location>
        <begin position="285"/>
        <end position="319"/>
    </location>
</feature>
<evidence type="ECO:0000313" key="3">
    <source>
        <dbReference type="EMBL" id="KAA8499148.1"/>
    </source>
</evidence>
<keyword evidence="1" id="KW-0175">Coiled coil</keyword>
<gene>
    <name evidence="3" type="ORF">FVE85_6733</name>
</gene>
<reference evidence="4" key="1">
    <citation type="journal article" date="2019" name="Nat. Commun.">
        <title>Expansion of phycobilisome linker gene families in mesophilic red algae.</title>
        <authorList>
            <person name="Lee J."/>
            <person name="Kim D."/>
            <person name="Bhattacharya D."/>
            <person name="Yoon H.S."/>
        </authorList>
    </citation>
    <scope>NUCLEOTIDE SEQUENCE [LARGE SCALE GENOMIC DNA]</scope>
    <source>
        <strain evidence="4">CCMP 1328</strain>
    </source>
</reference>
<feature type="compositionally biased region" description="Basic and acidic residues" evidence="2">
    <location>
        <begin position="490"/>
        <end position="509"/>
    </location>
</feature>
<dbReference type="AlphaFoldDB" id="A0A5J4Z7F5"/>
<accession>A0A5J4Z7F5</accession>
<evidence type="ECO:0000256" key="1">
    <source>
        <dbReference type="SAM" id="Coils"/>
    </source>
</evidence>
<sequence>MEIRPTVFFVLWSRVCVKERGRGEEREKKKVKSGRCRDAGVEGIDEMYARGAHLTAGAQVAHGHARAHAHGRRAGPRRCRRASLPQDGPGPPGLGDRAAINASGGAGFSAKTAMSMLEVGRMDIKPGGDALRRRLPSRPASPTRQALAPNSRDVRMVDPRKVAAQGPNSIRPGAIPSSFAQKAALPPYALEKAATSADLLVPRKHAPRPGSRGGLGVQDVDSLFKPKARKEIPNQPLPNLDEVLARRPGTPRRPPARPMPDVMSLGVQRGGRVLPKDAVSALPLEMTSSPAAGGMASRLREVAQERDDSHGSQFAEGRRKALEESIARLKRMPSGAAPPNAKMREAMKSLGSAMAAVNAAPRLPQGAADPFRSQGRQTVLGRRQGKAPGFEPSNVRAESKSRFVVDEKSAGKQLEPDALESLEVDIAADDLAVEASPTEYLDRWMRKRREAREISLAEEREALVLEYEKQGDRRAERIAEPRRRSRRRRGDGDDLDRMDGDREQGRRAVSRLDLKDAEMAAKEDFAAEVQESITMGEDKYMASWEKTAAKKRAREEKRKAKAAATAQKDVDLLDANLRIDMEAVMQAVPKDHWAFRHLQMVMDEMSRSSMTLQQKNTFLLQSLNLLNQLAEQAEAERVRAIHEQE</sequence>
<feature type="region of interest" description="Disordered" evidence="2">
    <location>
        <begin position="471"/>
        <end position="509"/>
    </location>
</feature>
<feature type="region of interest" description="Disordered" evidence="2">
    <location>
        <begin position="70"/>
        <end position="96"/>
    </location>
</feature>
<feature type="compositionally biased region" description="Basic residues" evidence="2">
    <location>
        <begin position="70"/>
        <end position="81"/>
    </location>
</feature>
<keyword evidence="4" id="KW-1185">Reference proteome</keyword>